<dbReference type="InterPro" id="IPR036388">
    <property type="entry name" value="WH-like_DNA-bd_sf"/>
</dbReference>
<keyword evidence="6" id="KW-1185">Reference proteome</keyword>
<dbReference type="SUPFAM" id="SSF46785">
    <property type="entry name" value="Winged helix' DNA-binding domain"/>
    <property type="match status" value="1"/>
</dbReference>
<reference evidence="5" key="1">
    <citation type="journal article" date="2014" name="Int. J. Syst. Evol. Microbiol.">
        <title>Complete genome sequence of Corynebacterium casei LMG S-19264T (=DSM 44701T), isolated from a smear-ripened cheese.</title>
        <authorList>
            <consortium name="US DOE Joint Genome Institute (JGI-PGF)"/>
            <person name="Walter F."/>
            <person name="Albersmeier A."/>
            <person name="Kalinowski J."/>
            <person name="Ruckert C."/>
        </authorList>
    </citation>
    <scope>NUCLEOTIDE SEQUENCE</scope>
    <source>
        <strain evidence="5">KCTC 42650</strain>
    </source>
</reference>
<dbReference type="SMART" id="SM00895">
    <property type="entry name" value="FCD"/>
    <property type="match status" value="1"/>
</dbReference>
<dbReference type="GO" id="GO:0003677">
    <property type="term" value="F:DNA binding"/>
    <property type="evidence" value="ECO:0007669"/>
    <property type="project" value="UniProtKB-KW"/>
</dbReference>
<dbReference type="EMBL" id="BNCJ01000001">
    <property type="protein sequence ID" value="GHF34837.1"/>
    <property type="molecule type" value="Genomic_DNA"/>
</dbReference>
<protein>
    <submittedName>
        <fullName evidence="5">GntR family transcriptional regulator</fullName>
    </submittedName>
</protein>
<keyword evidence="3" id="KW-0804">Transcription</keyword>
<dbReference type="Pfam" id="PF07729">
    <property type="entry name" value="FCD"/>
    <property type="match status" value="1"/>
</dbReference>
<comment type="caution">
    <text evidence="5">The sequence shown here is derived from an EMBL/GenBank/DDBJ whole genome shotgun (WGS) entry which is preliminary data.</text>
</comment>
<dbReference type="RefSeq" id="WP_189678250.1">
    <property type="nucleotide sequence ID" value="NZ_BNCJ01000001.1"/>
</dbReference>
<dbReference type="InterPro" id="IPR000524">
    <property type="entry name" value="Tscrpt_reg_HTH_GntR"/>
</dbReference>
<proteinExistence type="predicted"/>
<dbReference type="Pfam" id="PF00392">
    <property type="entry name" value="GntR"/>
    <property type="match status" value="1"/>
</dbReference>
<reference evidence="5" key="2">
    <citation type="submission" date="2020-09" db="EMBL/GenBank/DDBJ databases">
        <authorList>
            <person name="Sun Q."/>
            <person name="Kim S."/>
        </authorList>
    </citation>
    <scope>NUCLEOTIDE SEQUENCE</scope>
    <source>
        <strain evidence="5">KCTC 42650</strain>
    </source>
</reference>
<evidence type="ECO:0000256" key="3">
    <source>
        <dbReference type="ARBA" id="ARBA00023163"/>
    </source>
</evidence>
<accession>A0A8J3GUC1</accession>
<dbReference type="PANTHER" id="PTHR43537:SF49">
    <property type="entry name" value="TRANSCRIPTIONAL REGULATORY PROTEIN"/>
    <property type="match status" value="1"/>
</dbReference>
<dbReference type="SMART" id="SM00345">
    <property type="entry name" value="HTH_GNTR"/>
    <property type="match status" value="1"/>
</dbReference>
<dbReference type="Gene3D" id="1.10.10.10">
    <property type="entry name" value="Winged helix-like DNA-binding domain superfamily/Winged helix DNA-binding domain"/>
    <property type="match status" value="1"/>
</dbReference>
<dbReference type="Proteomes" id="UP000626220">
    <property type="component" value="Unassembled WGS sequence"/>
</dbReference>
<feature type="domain" description="HTH gntR-type" evidence="4">
    <location>
        <begin position="2"/>
        <end position="69"/>
    </location>
</feature>
<dbReference type="InterPro" id="IPR011711">
    <property type="entry name" value="GntR_C"/>
</dbReference>
<dbReference type="Gene3D" id="1.20.120.530">
    <property type="entry name" value="GntR ligand-binding domain-like"/>
    <property type="match status" value="1"/>
</dbReference>
<evidence type="ECO:0000313" key="5">
    <source>
        <dbReference type="EMBL" id="GHF34837.1"/>
    </source>
</evidence>
<dbReference type="PRINTS" id="PR00035">
    <property type="entry name" value="HTHGNTR"/>
</dbReference>
<dbReference type="CDD" id="cd07377">
    <property type="entry name" value="WHTH_GntR"/>
    <property type="match status" value="1"/>
</dbReference>
<dbReference type="PROSITE" id="PS50949">
    <property type="entry name" value="HTH_GNTR"/>
    <property type="match status" value="1"/>
</dbReference>
<evidence type="ECO:0000256" key="1">
    <source>
        <dbReference type="ARBA" id="ARBA00023015"/>
    </source>
</evidence>
<evidence type="ECO:0000259" key="4">
    <source>
        <dbReference type="PROSITE" id="PS50949"/>
    </source>
</evidence>
<evidence type="ECO:0000313" key="6">
    <source>
        <dbReference type="Proteomes" id="UP000626220"/>
    </source>
</evidence>
<evidence type="ECO:0000256" key="2">
    <source>
        <dbReference type="ARBA" id="ARBA00023125"/>
    </source>
</evidence>
<dbReference type="InterPro" id="IPR008920">
    <property type="entry name" value="TF_FadR/GntR_C"/>
</dbReference>
<organism evidence="5 6">
    <name type="scientific">Seohaeicola zhoushanensis</name>
    <dbReference type="NCBI Taxonomy" id="1569283"/>
    <lineage>
        <taxon>Bacteria</taxon>
        <taxon>Pseudomonadati</taxon>
        <taxon>Pseudomonadota</taxon>
        <taxon>Alphaproteobacteria</taxon>
        <taxon>Rhodobacterales</taxon>
        <taxon>Roseobacteraceae</taxon>
        <taxon>Seohaeicola</taxon>
    </lineage>
</organism>
<dbReference type="GO" id="GO:0003700">
    <property type="term" value="F:DNA-binding transcription factor activity"/>
    <property type="evidence" value="ECO:0007669"/>
    <property type="project" value="InterPro"/>
</dbReference>
<dbReference type="AlphaFoldDB" id="A0A8J3GUC1"/>
<sequence length="216" mass="23354">MAGQTEQVLSAILDSIDVGRLNPGDLIEEAALMKAHNVSRTPVREALLQLETAGLIQRLPRKGAVLFKPTLEEFLSILEVNRRLEGMAAGLAARRLTPSNAVEIEAATRACENHAAKHGDDGPDAYYGLNLRFHGAVAASSGNPYLLEMIKTHGRKLLAYYRVAYRHPGAIAHSASEHRQLADLIAGRKADEAEALMTQHVGFDTVTVMDLLAAQG</sequence>
<dbReference type="SUPFAM" id="SSF48008">
    <property type="entry name" value="GntR ligand-binding domain-like"/>
    <property type="match status" value="1"/>
</dbReference>
<dbReference type="InterPro" id="IPR036390">
    <property type="entry name" value="WH_DNA-bd_sf"/>
</dbReference>
<keyword evidence="1" id="KW-0805">Transcription regulation</keyword>
<dbReference type="PANTHER" id="PTHR43537">
    <property type="entry name" value="TRANSCRIPTIONAL REGULATOR, GNTR FAMILY"/>
    <property type="match status" value="1"/>
</dbReference>
<gene>
    <name evidence="5" type="ORF">GCM10017056_02880</name>
</gene>
<name>A0A8J3GUC1_9RHOB</name>
<keyword evidence="2" id="KW-0238">DNA-binding</keyword>